<evidence type="ECO:0000259" key="2">
    <source>
        <dbReference type="PROSITE" id="PS51915"/>
    </source>
</evidence>
<comment type="caution">
    <text evidence="3">The sequence shown here is derived from an EMBL/GenBank/DDBJ whole genome shotgun (WGS) entry which is preliminary data.</text>
</comment>
<organism evidence="3 4">
    <name type="scientific">Henosepilachna vigintioctopunctata</name>
    <dbReference type="NCBI Taxonomy" id="420089"/>
    <lineage>
        <taxon>Eukaryota</taxon>
        <taxon>Metazoa</taxon>
        <taxon>Ecdysozoa</taxon>
        <taxon>Arthropoda</taxon>
        <taxon>Hexapoda</taxon>
        <taxon>Insecta</taxon>
        <taxon>Pterygota</taxon>
        <taxon>Neoptera</taxon>
        <taxon>Endopterygota</taxon>
        <taxon>Coleoptera</taxon>
        <taxon>Polyphaga</taxon>
        <taxon>Cucujiformia</taxon>
        <taxon>Coccinelloidea</taxon>
        <taxon>Coccinellidae</taxon>
        <taxon>Epilachninae</taxon>
        <taxon>Epilachnini</taxon>
        <taxon>Henosepilachna</taxon>
    </lineage>
</organism>
<dbReference type="GO" id="GO:0008270">
    <property type="term" value="F:zinc ion binding"/>
    <property type="evidence" value="ECO:0007669"/>
    <property type="project" value="UniProtKB-UniRule"/>
</dbReference>
<proteinExistence type="predicted"/>
<sequence>MGSYGRAIMTGYICRLCSEQKKKVIHLYSYKSRSLHLLEKIKLLPITVDKYDNLPKTICEGCIERLEMQYNLVQKIRKSNIIQRSHRIYHSNGRCPIECPLHGISDASWSTESDSTGDD</sequence>
<dbReference type="Proteomes" id="UP001431783">
    <property type="component" value="Unassembled WGS sequence"/>
</dbReference>
<evidence type="ECO:0000256" key="1">
    <source>
        <dbReference type="PROSITE-ProRule" id="PRU01263"/>
    </source>
</evidence>
<keyword evidence="1" id="KW-0863">Zinc-finger</keyword>
<dbReference type="PROSITE" id="PS51915">
    <property type="entry name" value="ZAD"/>
    <property type="match status" value="1"/>
</dbReference>
<feature type="binding site" evidence="1">
    <location>
        <position position="17"/>
    </location>
    <ligand>
        <name>Zn(2+)</name>
        <dbReference type="ChEBI" id="CHEBI:29105"/>
    </ligand>
</feature>
<feature type="binding site" evidence="1">
    <location>
        <position position="62"/>
    </location>
    <ligand>
        <name>Zn(2+)</name>
        <dbReference type="ChEBI" id="CHEBI:29105"/>
    </ligand>
</feature>
<feature type="domain" description="ZAD" evidence="2">
    <location>
        <begin position="12"/>
        <end position="86"/>
    </location>
</feature>
<name>A0AAW1UH08_9CUCU</name>
<dbReference type="SMART" id="SM00868">
    <property type="entry name" value="zf-AD"/>
    <property type="match status" value="1"/>
</dbReference>
<feature type="binding site" evidence="1">
    <location>
        <position position="14"/>
    </location>
    <ligand>
        <name>Zn(2+)</name>
        <dbReference type="ChEBI" id="CHEBI:29105"/>
    </ligand>
</feature>
<reference evidence="3 4" key="1">
    <citation type="submission" date="2023-03" db="EMBL/GenBank/DDBJ databases">
        <title>Genome insight into feeding habits of ladybird beetles.</title>
        <authorList>
            <person name="Li H.-S."/>
            <person name="Huang Y.-H."/>
            <person name="Pang H."/>
        </authorList>
    </citation>
    <scope>NUCLEOTIDE SEQUENCE [LARGE SCALE GENOMIC DNA]</scope>
    <source>
        <strain evidence="3">SYSU_2023b</strain>
        <tissue evidence="3">Whole body</tissue>
    </source>
</reference>
<accession>A0AAW1UH08</accession>
<dbReference type="SUPFAM" id="SSF57716">
    <property type="entry name" value="Glucocorticoid receptor-like (DNA-binding domain)"/>
    <property type="match status" value="1"/>
</dbReference>
<dbReference type="PANTHER" id="PTHR39942">
    <property type="entry name" value="BCDNA.LD26519-RELATED"/>
    <property type="match status" value="1"/>
</dbReference>
<protein>
    <recommendedName>
        <fullName evidence="2">ZAD domain-containing protein</fullName>
    </recommendedName>
</protein>
<dbReference type="GO" id="GO:0005634">
    <property type="term" value="C:nucleus"/>
    <property type="evidence" value="ECO:0007669"/>
    <property type="project" value="InterPro"/>
</dbReference>
<dbReference type="Gene3D" id="3.40.1800.20">
    <property type="match status" value="1"/>
</dbReference>
<evidence type="ECO:0000313" key="3">
    <source>
        <dbReference type="EMBL" id="KAK9880483.1"/>
    </source>
</evidence>
<dbReference type="EMBL" id="JARQZJ010000065">
    <property type="protein sequence ID" value="KAK9880483.1"/>
    <property type="molecule type" value="Genomic_DNA"/>
</dbReference>
<keyword evidence="4" id="KW-1185">Reference proteome</keyword>
<dbReference type="PANTHER" id="PTHR39942:SF1">
    <property type="entry name" value="BCDNA.LD26519-RELATED"/>
    <property type="match status" value="1"/>
</dbReference>
<evidence type="ECO:0000313" key="4">
    <source>
        <dbReference type="Proteomes" id="UP001431783"/>
    </source>
</evidence>
<feature type="binding site" evidence="1">
    <location>
        <position position="59"/>
    </location>
    <ligand>
        <name>Zn(2+)</name>
        <dbReference type="ChEBI" id="CHEBI:29105"/>
    </ligand>
</feature>
<gene>
    <name evidence="3" type="ORF">WA026_011728</name>
</gene>
<keyword evidence="1" id="KW-0862">Zinc</keyword>
<keyword evidence="1" id="KW-0479">Metal-binding</keyword>
<dbReference type="AlphaFoldDB" id="A0AAW1UH08"/>
<dbReference type="Pfam" id="PF07776">
    <property type="entry name" value="zf-AD"/>
    <property type="match status" value="1"/>
</dbReference>
<dbReference type="InterPro" id="IPR012934">
    <property type="entry name" value="Znf_AD"/>
</dbReference>